<dbReference type="Proteomes" id="UP000603904">
    <property type="component" value="Unassembled WGS sequence"/>
</dbReference>
<sequence>MTTDREDVPGPWRRLTRQDWIGVAKRTAKEFRDDNVQDWAASLTYYAVLSIFPGLIVLVSILGLLGQDAIGPMLGNIRSLTPGPVQQLIQTGLANVQRSQGTAGVFAIGGLLLALWAASGYIGAFIRASNAIFDIREGRPFWKVTPLRVGLTLLLVILMAASAVAVTLTGRLAEIAGNLLGLGPVAVAAWNIAKWPVLVILATAMITLLYYAAPNVRQPGIRWLSPGSLLAVVLWLIVSAGFALYVARFGSYNKTYGTLAAVVVFLIWLWLSNMVVLAGAELDAELQRGRRIAEGEPAAEPYVEPRDPPKDDTADAGLEEAAPGDEDAGRRSGGVEEAGKGAPARGT</sequence>
<evidence type="ECO:0000313" key="9">
    <source>
        <dbReference type="Proteomes" id="UP000603904"/>
    </source>
</evidence>
<dbReference type="PANTHER" id="PTHR30213:SF0">
    <property type="entry name" value="UPF0761 MEMBRANE PROTEIN YIHY"/>
    <property type="match status" value="1"/>
</dbReference>
<evidence type="ECO:0000256" key="4">
    <source>
        <dbReference type="ARBA" id="ARBA00022989"/>
    </source>
</evidence>
<dbReference type="PANTHER" id="PTHR30213">
    <property type="entry name" value="INNER MEMBRANE PROTEIN YHJD"/>
    <property type="match status" value="1"/>
</dbReference>
<evidence type="ECO:0000256" key="5">
    <source>
        <dbReference type="ARBA" id="ARBA00023136"/>
    </source>
</evidence>
<evidence type="ECO:0000256" key="3">
    <source>
        <dbReference type="ARBA" id="ARBA00022692"/>
    </source>
</evidence>
<dbReference type="RefSeq" id="WP_204056035.1">
    <property type="nucleotide sequence ID" value="NZ_BAAAGP010000005.1"/>
</dbReference>
<dbReference type="Pfam" id="PF03631">
    <property type="entry name" value="Virul_fac_BrkB"/>
    <property type="match status" value="1"/>
</dbReference>
<comment type="caution">
    <text evidence="8">The sequence shown here is derived from an EMBL/GenBank/DDBJ whole genome shotgun (WGS) entry which is preliminary data.</text>
</comment>
<keyword evidence="2" id="KW-1003">Cell membrane</keyword>
<feature type="transmembrane region" description="Helical" evidence="7">
    <location>
        <begin position="43"/>
        <end position="65"/>
    </location>
</feature>
<dbReference type="EMBL" id="BOOC01000003">
    <property type="protein sequence ID" value="GIH38458.1"/>
    <property type="molecule type" value="Genomic_DNA"/>
</dbReference>
<feature type="transmembrane region" description="Helical" evidence="7">
    <location>
        <begin position="223"/>
        <end position="247"/>
    </location>
</feature>
<evidence type="ECO:0000256" key="2">
    <source>
        <dbReference type="ARBA" id="ARBA00022475"/>
    </source>
</evidence>
<keyword evidence="4 7" id="KW-1133">Transmembrane helix</keyword>
<comment type="subcellular location">
    <subcellularLocation>
        <location evidence="1">Cell membrane</location>
        <topology evidence="1">Multi-pass membrane protein</topology>
    </subcellularLocation>
</comment>
<feature type="compositionally biased region" description="Basic and acidic residues" evidence="6">
    <location>
        <begin position="303"/>
        <end position="313"/>
    </location>
</feature>
<reference evidence="8 9" key="1">
    <citation type="submission" date="2021-01" db="EMBL/GenBank/DDBJ databases">
        <title>Whole genome shotgun sequence of Microbispora corallina NBRC 16416.</title>
        <authorList>
            <person name="Komaki H."/>
            <person name="Tamura T."/>
        </authorList>
    </citation>
    <scope>NUCLEOTIDE SEQUENCE [LARGE SCALE GENOMIC DNA]</scope>
    <source>
        <strain evidence="8 9">NBRC 16416</strain>
    </source>
</reference>
<evidence type="ECO:0000256" key="7">
    <source>
        <dbReference type="SAM" id="Phobius"/>
    </source>
</evidence>
<proteinExistence type="predicted"/>
<keyword evidence="5 7" id="KW-0472">Membrane</keyword>
<accession>A0ABQ4FUG3</accession>
<feature type="transmembrane region" description="Helical" evidence="7">
    <location>
        <begin position="103"/>
        <end position="126"/>
    </location>
</feature>
<gene>
    <name evidence="8" type="ORF">Mco01_14580</name>
</gene>
<protein>
    <submittedName>
        <fullName evidence="8">Ribonuclease</fullName>
    </submittedName>
</protein>
<organism evidence="8 9">
    <name type="scientific">Microbispora corallina</name>
    <dbReference type="NCBI Taxonomy" id="83302"/>
    <lineage>
        <taxon>Bacteria</taxon>
        <taxon>Bacillati</taxon>
        <taxon>Actinomycetota</taxon>
        <taxon>Actinomycetes</taxon>
        <taxon>Streptosporangiales</taxon>
        <taxon>Streptosporangiaceae</taxon>
        <taxon>Microbispora</taxon>
    </lineage>
</organism>
<dbReference type="InterPro" id="IPR017039">
    <property type="entry name" value="Virul_fac_BrkB"/>
</dbReference>
<evidence type="ECO:0000313" key="8">
    <source>
        <dbReference type="EMBL" id="GIH38458.1"/>
    </source>
</evidence>
<dbReference type="PIRSF" id="PIRSF035875">
    <property type="entry name" value="RNase_BN"/>
    <property type="match status" value="1"/>
</dbReference>
<keyword evidence="9" id="KW-1185">Reference proteome</keyword>
<evidence type="ECO:0000256" key="6">
    <source>
        <dbReference type="SAM" id="MobiDB-lite"/>
    </source>
</evidence>
<dbReference type="NCBIfam" id="TIGR00765">
    <property type="entry name" value="yihY_not_rbn"/>
    <property type="match status" value="1"/>
</dbReference>
<name>A0ABQ4FUG3_9ACTN</name>
<evidence type="ECO:0000256" key="1">
    <source>
        <dbReference type="ARBA" id="ARBA00004651"/>
    </source>
</evidence>
<feature type="compositionally biased region" description="Basic and acidic residues" evidence="6">
    <location>
        <begin position="327"/>
        <end position="339"/>
    </location>
</feature>
<keyword evidence="3 7" id="KW-0812">Transmembrane</keyword>
<feature type="transmembrane region" description="Helical" evidence="7">
    <location>
        <begin position="259"/>
        <end position="280"/>
    </location>
</feature>
<feature type="transmembrane region" description="Helical" evidence="7">
    <location>
        <begin position="147"/>
        <end position="168"/>
    </location>
</feature>
<feature type="transmembrane region" description="Helical" evidence="7">
    <location>
        <begin position="188"/>
        <end position="211"/>
    </location>
</feature>
<feature type="region of interest" description="Disordered" evidence="6">
    <location>
        <begin position="295"/>
        <end position="347"/>
    </location>
</feature>